<gene>
    <name evidence="2" type="ORF">WM16_30475</name>
</gene>
<feature type="transmembrane region" description="Helical" evidence="1">
    <location>
        <begin position="24"/>
        <end position="49"/>
    </location>
</feature>
<evidence type="ECO:0000313" key="2">
    <source>
        <dbReference type="EMBL" id="KWK85707.1"/>
    </source>
</evidence>
<proteinExistence type="predicted"/>
<organism evidence="2 3">
    <name type="scientific">Burkholderia ubonensis</name>
    <dbReference type="NCBI Taxonomy" id="101571"/>
    <lineage>
        <taxon>Bacteria</taxon>
        <taxon>Pseudomonadati</taxon>
        <taxon>Pseudomonadota</taxon>
        <taxon>Betaproteobacteria</taxon>
        <taxon>Burkholderiales</taxon>
        <taxon>Burkholderiaceae</taxon>
        <taxon>Burkholderia</taxon>
        <taxon>Burkholderia cepacia complex</taxon>
    </lineage>
</organism>
<evidence type="ECO:0000313" key="3">
    <source>
        <dbReference type="Proteomes" id="UP000065504"/>
    </source>
</evidence>
<keyword evidence="1" id="KW-1133">Transmembrane helix</keyword>
<name>A0A107JHQ2_9BURK</name>
<dbReference type="Proteomes" id="UP000065504">
    <property type="component" value="Unassembled WGS sequence"/>
</dbReference>
<reference evidence="2 3" key="1">
    <citation type="submission" date="2015-11" db="EMBL/GenBank/DDBJ databases">
        <title>Expanding the genomic diversity of Burkholderia species for the development of highly accurate diagnostics.</title>
        <authorList>
            <person name="Sahl J."/>
            <person name="Keim P."/>
            <person name="Wagner D."/>
        </authorList>
    </citation>
    <scope>NUCLEOTIDE SEQUENCE [LARGE SCALE GENOMIC DNA]</scope>
    <source>
        <strain evidence="2 3">MSMB782WGS</strain>
    </source>
</reference>
<comment type="caution">
    <text evidence="2">The sequence shown here is derived from an EMBL/GenBank/DDBJ whole genome shotgun (WGS) entry which is preliminary data.</text>
</comment>
<dbReference type="AlphaFoldDB" id="A0A107JHQ2"/>
<dbReference type="EMBL" id="LPLU01000009">
    <property type="protein sequence ID" value="KWK85707.1"/>
    <property type="molecule type" value="Genomic_DNA"/>
</dbReference>
<dbReference type="RefSeq" id="WP_060231749.1">
    <property type="nucleotide sequence ID" value="NZ_LPJH01000093.1"/>
</dbReference>
<keyword evidence="1" id="KW-0812">Transmembrane</keyword>
<accession>A0A107JHQ2</accession>
<evidence type="ECO:0000256" key="1">
    <source>
        <dbReference type="SAM" id="Phobius"/>
    </source>
</evidence>
<sequence length="70" mass="7365">MAISMVPAGPLSLAERMMFTGKPILNFIIGLLAVIGLLTVLGTAAMWAMHTGMMHGVLSCGDAMYQRPGT</sequence>
<protein>
    <submittedName>
        <fullName evidence="2">Uncharacterized protein</fullName>
    </submittedName>
</protein>
<keyword evidence="1" id="KW-0472">Membrane</keyword>